<dbReference type="InParanoid" id="E2C939"/>
<dbReference type="SUPFAM" id="SSF140996">
    <property type="entry name" value="Hermes dimerisation domain"/>
    <property type="match status" value="1"/>
</dbReference>
<sequence>VQKSSNDGLNTIDEALTKFFFGCNISFSVVESVHFKNFISILNPTYKLPTRKTLSTSILDK</sequence>
<dbReference type="Proteomes" id="UP000008237">
    <property type="component" value="Unassembled WGS sequence"/>
</dbReference>
<dbReference type="OrthoDB" id="1607513at2759"/>
<feature type="non-terminal residue" evidence="1">
    <location>
        <position position="61"/>
    </location>
</feature>
<proteinExistence type="predicted"/>
<organism evidence="2">
    <name type="scientific">Harpegnathos saltator</name>
    <name type="common">Jerdon's jumping ant</name>
    <dbReference type="NCBI Taxonomy" id="610380"/>
    <lineage>
        <taxon>Eukaryota</taxon>
        <taxon>Metazoa</taxon>
        <taxon>Ecdysozoa</taxon>
        <taxon>Arthropoda</taxon>
        <taxon>Hexapoda</taxon>
        <taxon>Insecta</taxon>
        <taxon>Pterygota</taxon>
        <taxon>Neoptera</taxon>
        <taxon>Endopterygota</taxon>
        <taxon>Hymenoptera</taxon>
        <taxon>Apocrita</taxon>
        <taxon>Aculeata</taxon>
        <taxon>Formicoidea</taxon>
        <taxon>Formicidae</taxon>
        <taxon>Ponerinae</taxon>
        <taxon>Ponerini</taxon>
        <taxon>Harpegnathos</taxon>
    </lineage>
</organism>
<feature type="non-terminal residue" evidence="1">
    <location>
        <position position="1"/>
    </location>
</feature>
<dbReference type="EMBL" id="GL453780">
    <property type="protein sequence ID" value="EFN75512.1"/>
    <property type="molecule type" value="Genomic_DNA"/>
</dbReference>
<name>E2C939_HARSA</name>
<dbReference type="STRING" id="610380.E2C939"/>
<gene>
    <name evidence="1" type="ORF">EAI_03536</name>
</gene>
<evidence type="ECO:0000313" key="1">
    <source>
        <dbReference type="EMBL" id="EFN75512.1"/>
    </source>
</evidence>
<dbReference type="AlphaFoldDB" id="E2C939"/>
<reference evidence="1 2" key="1">
    <citation type="journal article" date="2010" name="Science">
        <title>Genomic comparison of the ants Camponotus floridanus and Harpegnathos saltator.</title>
        <authorList>
            <person name="Bonasio R."/>
            <person name="Zhang G."/>
            <person name="Ye C."/>
            <person name="Mutti N.S."/>
            <person name="Fang X."/>
            <person name="Qin N."/>
            <person name="Donahue G."/>
            <person name="Yang P."/>
            <person name="Li Q."/>
            <person name="Li C."/>
            <person name="Zhang P."/>
            <person name="Huang Z."/>
            <person name="Berger S.L."/>
            <person name="Reinberg D."/>
            <person name="Wang J."/>
            <person name="Liebig J."/>
        </authorList>
    </citation>
    <scope>NUCLEOTIDE SEQUENCE [LARGE SCALE GENOMIC DNA]</scope>
    <source>
        <strain evidence="1 2">R22 G/1</strain>
    </source>
</reference>
<evidence type="ECO:0000313" key="2">
    <source>
        <dbReference type="Proteomes" id="UP000008237"/>
    </source>
</evidence>
<accession>E2C939</accession>
<protein>
    <submittedName>
        <fullName evidence="1">Uncharacterized protein</fullName>
    </submittedName>
</protein>
<keyword evidence="2" id="KW-1185">Reference proteome</keyword>